<dbReference type="EMBL" id="HBFB01020717">
    <property type="protein sequence ID" value="CAD8684166.1"/>
    <property type="molecule type" value="Transcribed_RNA"/>
</dbReference>
<feature type="transmembrane region" description="Helical" evidence="7">
    <location>
        <begin position="193"/>
        <end position="214"/>
    </location>
</feature>
<keyword evidence="5 7" id="KW-0472">Membrane</keyword>
<evidence type="ECO:0000313" key="9">
    <source>
        <dbReference type="EMBL" id="CAD8684166.1"/>
    </source>
</evidence>
<sequence length="401" mass="45448">MAHPKPLPWGKGWQVTLTFASIYASILITALTLSAGPDKVLPEWLPLPAALKNLARDASTWLNSWATEKDMPEEERLRLMFEENAWKNSLVMWVFPEDLVESMPHFVQTWLRNWILCAAVYFGCGGLWCYYTYFCFGDKLFRPGTIPAMKDMWEQIKVSNVAMPLYSLLPAAAEFCAEQGWTMAYARVDNVGLPLYVLYFFMYMAAVEFGVYWAHRGLHEIKWAYRVLHHAHHKYNKEHTLSPFAGLAFHPIDGICQAISYAIALFFCPMHFLTHEVLLFATGVWTTNIHDCIHGKVFPIMGAGYHTIHHTIYKVNYGHYFTFFDALYNTCVTPEEYEDGKSFAKELQEGEQEWEVLALEKAGVIAAGSGAGGTVMAGPPKSPGPRTRSSTRAMSAVYPKP</sequence>
<dbReference type="GO" id="GO:0016491">
    <property type="term" value="F:oxidoreductase activity"/>
    <property type="evidence" value="ECO:0007669"/>
    <property type="project" value="InterPro"/>
</dbReference>
<dbReference type="AlphaFoldDB" id="A0A7S0RRI1"/>
<feature type="transmembrane region" description="Helical" evidence="7">
    <location>
        <begin position="113"/>
        <end position="133"/>
    </location>
</feature>
<dbReference type="GO" id="GO:0016020">
    <property type="term" value="C:membrane"/>
    <property type="evidence" value="ECO:0007669"/>
    <property type="project" value="UniProtKB-SubCell"/>
</dbReference>
<evidence type="ECO:0000256" key="7">
    <source>
        <dbReference type="SAM" id="Phobius"/>
    </source>
</evidence>
<evidence type="ECO:0000256" key="5">
    <source>
        <dbReference type="ARBA" id="ARBA00023136"/>
    </source>
</evidence>
<name>A0A7S0RRI1_9CHLO</name>
<evidence type="ECO:0000256" key="3">
    <source>
        <dbReference type="ARBA" id="ARBA00022692"/>
    </source>
</evidence>
<proteinExistence type="inferred from homology"/>
<comment type="subcellular location">
    <subcellularLocation>
        <location evidence="1">Membrane</location>
    </subcellularLocation>
</comment>
<evidence type="ECO:0000256" key="6">
    <source>
        <dbReference type="SAM" id="MobiDB-lite"/>
    </source>
</evidence>
<dbReference type="GO" id="GO:0005506">
    <property type="term" value="F:iron ion binding"/>
    <property type="evidence" value="ECO:0007669"/>
    <property type="project" value="InterPro"/>
</dbReference>
<evidence type="ECO:0000259" key="8">
    <source>
        <dbReference type="Pfam" id="PF04116"/>
    </source>
</evidence>
<organism evidence="9">
    <name type="scientific">Chlamydomonas leiostraca</name>
    <dbReference type="NCBI Taxonomy" id="1034604"/>
    <lineage>
        <taxon>Eukaryota</taxon>
        <taxon>Viridiplantae</taxon>
        <taxon>Chlorophyta</taxon>
        <taxon>core chlorophytes</taxon>
        <taxon>Chlorophyceae</taxon>
        <taxon>CS clade</taxon>
        <taxon>Chlamydomonadales</taxon>
        <taxon>Chlamydomonadaceae</taxon>
        <taxon>Chlamydomonas</taxon>
    </lineage>
</organism>
<reference evidence="9" key="1">
    <citation type="submission" date="2021-01" db="EMBL/GenBank/DDBJ databases">
        <authorList>
            <person name="Corre E."/>
            <person name="Pelletier E."/>
            <person name="Niang G."/>
            <person name="Scheremetjew M."/>
            <person name="Finn R."/>
            <person name="Kale V."/>
            <person name="Holt S."/>
            <person name="Cochrane G."/>
            <person name="Meng A."/>
            <person name="Brown T."/>
            <person name="Cohen L."/>
        </authorList>
    </citation>
    <scope>NUCLEOTIDE SEQUENCE</scope>
    <source>
        <strain evidence="9">SAG 11-49</strain>
    </source>
</reference>
<comment type="similarity">
    <text evidence="2">Belongs to the sterol desaturase family.</text>
</comment>
<dbReference type="PANTHER" id="PTHR11863">
    <property type="entry name" value="STEROL DESATURASE"/>
    <property type="match status" value="1"/>
</dbReference>
<feature type="region of interest" description="Disordered" evidence="6">
    <location>
        <begin position="372"/>
        <end position="401"/>
    </location>
</feature>
<dbReference type="Pfam" id="PF04116">
    <property type="entry name" value="FA_hydroxylase"/>
    <property type="match status" value="1"/>
</dbReference>
<dbReference type="InterPro" id="IPR050307">
    <property type="entry name" value="Sterol_Desaturase_Related"/>
</dbReference>
<keyword evidence="4 7" id="KW-1133">Transmembrane helix</keyword>
<evidence type="ECO:0000256" key="2">
    <source>
        <dbReference type="ARBA" id="ARBA00009324"/>
    </source>
</evidence>
<accession>A0A7S0RRI1</accession>
<protein>
    <recommendedName>
        <fullName evidence="8">Fatty acid hydroxylase domain-containing protein</fullName>
    </recommendedName>
</protein>
<evidence type="ECO:0000256" key="1">
    <source>
        <dbReference type="ARBA" id="ARBA00004370"/>
    </source>
</evidence>
<feature type="domain" description="Fatty acid hydroxylase" evidence="8">
    <location>
        <begin position="201"/>
        <end position="330"/>
    </location>
</feature>
<dbReference type="GO" id="GO:0008610">
    <property type="term" value="P:lipid biosynthetic process"/>
    <property type="evidence" value="ECO:0007669"/>
    <property type="project" value="InterPro"/>
</dbReference>
<gene>
    <name evidence="9" type="ORF">CLEI1391_LOCUS11627</name>
</gene>
<dbReference type="InterPro" id="IPR006694">
    <property type="entry name" value="Fatty_acid_hydroxylase"/>
</dbReference>
<feature type="transmembrane region" description="Helical" evidence="7">
    <location>
        <begin position="12"/>
        <end position="33"/>
    </location>
</feature>
<evidence type="ECO:0000256" key="4">
    <source>
        <dbReference type="ARBA" id="ARBA00022989"/>
    </source>
</evidence>
<keyword evidence="3 7" id="KW-0812">Transmembrane</keyword>